<evidence type="ECO:0000256" key="5">
    <source>
        <dbReference type="ARBA" id="ARBA00023136"/>
    </source>
</evidence>
<evidence type="ECO:0000256" key="6">
    <source>
        <dbReference type="RuleBase" id="RU910716"/>
    </source>
</evidence>
<keyword evidence="4" id="KW-1133">Transmembrane helix</keyword>
<feature type="non-terminal residue" evidence="7">
    <location>
        <position position="1"/>
    </location>
</feature>
<comment type="similarity">
    <text evidence="2 6">Belongs to the XK family.</text>
</comment>
<proteinExistence type="inferred from homology"/>
<sequence>LVPSLLVQSLSFRWFVQDYTGGGLGAVEGLTSRGPPMMGAGYVHGAARGGPGVRVSPTPGAQRLCRLSVWIWQSVIHLLQMGQVWSSKRKT</sequence>
<accession>A0A2J8Q988</accession>
<dbReference type="InterPro" id="IPR018629">
    <property type="entry name" value="XK-rel"/>
</dbReference>
<protein>
    <recommendedName>
        <fullName evidence="6">XK-related protein</fullName>
    </recommendedName>
</protein>
<evidence type="ECO:0000256" key="1">
    <source>
        <dbReference type="ARBA" id="ARBA00004141"/>
    </source>
</evidence>
<dbReference type="Proteomes" id="UP000236370">
    <property type="component" value="Unassembled WGS sequence"/>
</dbReference>
<keyword evidence="5" id="KW-0472">Membrane</keyword>
<organism evidence="7 8">
    <name type="scientific">Pan troglodytes</name>
    <name type="common">Chimpanzee</name>
    <dbReference type="NCBI Taxonomy" id="9598"/>
    <lineage>
        <taxon>Eukaryota</taxon>
        <taxon>Metazoa</taxon>
        <taxon>Chordata</taxon>
        <taxon>Craniata</taxon>
        <taxon>Vertebrata</taxon>
        <taxon>Euteleostomi</taxon>
        <taxon>Mammalia</taxon>
        <taxon>Eutheria</taxon>
        <taxon>Euarchontoglires</taxon>
        <taxon>Primates</taxon>
        <taxon>Haplorrhini</taxon>
        <taxon>Catarrhini</taxon>
        <taxon>Hominidae</taxon>
        <taxon>Pan</taxon>
    </lineage>
</organism>
<evidence type="ECO:0000256" key="2">
    <source>
        <dbReference type="ARBA" id="ARBA00008789"/>
    </source>
</evidence>
<dbReference type="GO" id="GO:0005886">
    <property type="term" value="C:plasma membrane"/>
    <property type="evidence" value="ECO:0007669"/>
    <property type="project" value="UniProtKB-ARBA"/>
</dbReference>
<dbReference type="AlphaFoldDB" id="A0A2J8Q988"/>
<evidence type="ECO:0000256" key="4">
    <source>
        <dbReference type="ARBA" id="ARBA00022989"/>
    </source>
</evidence>
<name>A0A2J8Q988_PANTR</name>
<dbReference type="Pfam" id="PF09815">
    <property type="entry name" value="XK-related"/>
    <property type="match status" value="1"/>
</dbReference>
<gene>
    <name evidence="7" type="ORF">CK820_G0040327</name>
</gene>
<evidence type="ECO:0000313" key="8">
    <source>
        <dbReference type="Proteomes" id="UP000236370"/>
    </source>
</evidence>
<keyword evidence="3" id="KW-0812">Transmembrane</keyword>
<reference evidence="7 8" key="1">
    <citation type="submission" date="2017-12" db="EMBL/GenBank/DDBJ databases">
        <title>High-resolution comparative analysis of great ape genomes.</title>
        <authorList>
            <person name="Pollen A."/>
            <person name="Hastie A."/>
            <person name="Hormozdiari F."/>
            <person name="Dougherty M."/>
            <person name="Liu R."/>
            <person name="Chaisson M."/>
            <person name="Hoppe E."/>
            <person name="Hill C."/>
            <person name="Pang A."/>
            <person name="Hillier L."/>
            <person name="Baker C."/>
            <person name="Armstrong J."/>
            <person name="Shendure J."/>
            <person name="Paten B."/>
            <person name="Wilson R."/>
            <person name="Chao H."/>
            <person name="Schneider V."/>
            <person name="Ventura M."/>
            <person name="Kronenberg Z."/>
            <person name="Murali S."/>
            <person name="Gordon D."/>
            <person name="Cantsilieris S."/>
            <person name="Munson K."/>
            <person name="Nelson B."/>
            <person name="Raja A."/>
            <person name="Underwood J."/>
            <person name="Diekhans M."/>
            <person name="Fiddes I."/>
            <person name="Haussler D."/>
            <person name="Eichler E."/>
        </authorList>
    </citation>
    <scope>NUCLEOTIDE SEQUENCE [LARGE SCALE GENOMIC DNA]</scope>
    <source>
        <strain evidence="7">Yerkes chimp pedigree #C0471</strain>
    </source>
</reference>
<evidence type="ECO:0000313" key="7">
    <source>
        <dbReference type="EMBL" id="PNI92846.1"/>
    </source>
</evidence>
<dbReference type="EMBL" id="NBAG03000064">
    <property type="protein sequence ID" value="PNI92846.1"/>
    <property type="molecule type" value="Genomic_DNA"/>
</dbReference>
<comment type="caution">
    <text evidence="7">The sequence shown here is derived from an EMBL/GenBank/DDBJ whole genome shotgun (WGS) entry which is preliminary data.</text>
</comment>
<evidence type="ECO:0000256" key="3">
    <source>
        <dbReference type="ARBA" id="ARBA00022692"/>
    </source>
</evidence>
<comment type="subcellular location">
    <subcellularLocation>
        <location evidence="1 6">Membrane</location>
        <topology evidence="1 6">Multi-pass membrane protein</topology>
    </subcellularLocation>
</comment>